<name>A0A9Q9F450_9RICK</name>
<dbReference type="Proteomes" id="UP001059985">
    <property type="component" value="Chromosome"/>
</dbReference>
<organism evidence="4 6">
    <name type="scientific">Neoehrlichia mikurensis</name>
    <dbReference type="NCBI Taxonomy" id="89586"/>
    <lineage>
        <taxon>Bacteria</taxon>
        <taxon>Pseudomonadati</taxon>
        <taxon>Pseudomonadota</taxon>
        <taxon>Alphaproteobacteria</taxon>
        <taxon>Rickettsiales</taxon>
        <taxon>Anaplasmataceae</taxon>
        <taxon>Candidatus Neoehrlichia</taxon>
    </lineage>
</organism>
<dbReference type="InterPro" id="IPR002110">
    <property type="entry name" value="Ankyrin_rpt"/>
</dbReference>
<protein>
    <submittedName>
        <fullName evidence="4">Ankyrin repeat domain-containing protein</fullName>
    </submittedName>
</protein>
<dbReference type="InterPro" id="IPR036770">
    <property type="entry name" value="Ankyrin_rpt-contain_sf"/>
</dbReference>
<proteinExistence type="predicted"/>
<dbReference type="EMBL" id="CP089286">
    <property type="protein sequence ID" value="UTO55578.1"/>
    <property type="molecule type" value="Genomic_DNA"/>
</dbReference>
<keyword evidence="3" id="KW-0732">Signal</keyword>
<dbReference type="SUPFAM" id="SSF140860">
    <property type="entry name" value="Pseudo ankyrin repeat-like"/>
    <property type="match status" value="1"/>
</dbReference>
<feature type="compositionally biased region" description="Basic residues" evidence="2">
    <location>
        <begin position="155"/>
        <end position="167"/>
    </location>
</feature>
<feature type="compositionally biased region" description="Basic and acidic residues" evidence="2">
    <location>
        <begin position="46"/>
        <end position="122"/>
    </location>
</feature>
<feature type="repeat" description="ANK" evidence="1">
    <location>
        <begin position="307"/>
        <end position="339"/>
    </location>
</feature>
<dbReference type="AlphaFoldDB" id="A0A9Q9F450"/>
<dbReference type="EMBL" id="CP089285">
    <property type="protein sequence ID" value="UTO56499.1"/>
    <property type="molecule type" value="Genomic_DNA"/>
</dbReference>
<dbReference type="Pfam" id="PF12796">
    <property type="entry name" value="Ank_2"/>
    <property type="match status" value="1"/>
</dbReference>
<feature type="region of interest" description="Disordered" evidence="2">
    <location>
        <begin position="46"/>
        <end position="123"/>
    </location>
</feature>
<keyword evidence="7" id="KW-1185">Reference proteome</keyword>
<reference evidence="4" key="1">
    <citation type="journal article" date="2022" name="Microorganisms">
        <title>Assembly and Comparison of Ca. Neoehrlichia mikurensis Genomes.</title>
        <authorList>
            <person name="Azagi T."/>
            <person name="Dirks R.P."/>
            <person name="Yebra-Pimentel E.S."/>
            <person name="Schaap P.J."/>
            <person name="Koehorst J.J."/>
            <person name="Esser H.J."/>
            <person name="Sprong H."/>
        </authorList>
    </citation>
    <scope>NUCLEOTIDE SEQUENCE</scope>
    <source>
        <strain evidence="5">18-2804</strain>
        <strain evidence="4">18-2837</strain>
    </source>
</reference>
<feature type="region of interest" description="Disordered" evidence="2">
    <location>
        <begin position="151"/>
        <end position="172"/>
    </location>
</feature>
<feature type="chain" id="PRO_5040116825" evidence="3">
    <location>
        <begin position="22"/>
        <end position="364"/>
    </location>
</feature>
<evidence type="ECO:0000256" key="3">
    <source>
        <dbReference type="SAM" id="SignalP"/>
    </source>
</evidence>
<dbReference type="RefSeq" id="WP_254815637.1">
    <property type="nucleotide sequence ID" value="NZ_CP089285.1"/>
</dbReference>
<evidence type="ECO:0000256" key="2">
    <source>
        <dbReference type="SAM" id="MobiDB-lite"/>
    </source>
</evidence>
<dbReference type="Proteomes" id="UP001059822">
    <property type="component" value="Chromosome"/>
</dbReference>
<evidence type="ECO:0000313" key="6">
    <source>
        <dbReference type="Proteomes" id="UP001059822"/>
    </source>
</evidence>
<dbReference type="Gene3D" id="1.25.40.20">
    <property type="entry name" value="Ankyrin repeat-containing domain"/>
    <property type="match status" value="1"/>
</dbReference>
<gene>
    <name evidence="5" type="ORF">LUA81_00580</name>
    <name evidence="4" type="ORF">LUA82_00580</name>
</gene>
<evidence type="ECO:0000313" key="7">
    <source>
        <dbReference type="Proteomes" id="UP001059985"/>
    </source>
</evidence>
<evidence type="ECO:0000313" key="4">
    <source>
        <dbReference type="EMBL" id="UTO55578.1"/>
    </source>
</evidence>
<sequence>MKKVFVTAALLAILGTVDSIAYESHKSEKASYGIFDTDKPITDKDHNIKDDNVKNNNVKGRDIKDDNIKGHDVEDDNIKGHDIKDDNIKGHDVEDDNIKGHDVEDDNIKGHDVEDDNIKGHDVEDDLNDYELFDNNHQKLYDNDGKLIDDEKNTKAKKHTKNKKTKNNSKDVDDKELEKKKNIIGHEDADIKEKESNNDIFQGEQGKQVQLSSSAKSASEWKNLNSGQSLLDQWLFYRNPIEFIEVRNYDEENSHLPKVTSLNDYYEQMFYCVRDNDVSGLRAVIYKLENLGINVTTVLEDLRTQEEGDNLLLYAIREGSIDAVRFLLSIGSKPDINNDHSETPLGIAVKNKRADIVNAIVEMQ</sequence>
<accession>A0A9Q9F450</accession>
<dbReference type="PROSITE" id="PS50088">
    <property type="entry name" value="ANK_REPEAT"/>
    <property type="match status" value="1"/>
</dbReference>
<evidence type="ECO:0000256" key="1">
    <source>
        <dbReference type="PROSITE-ProRule" id="PRU00023"/>
    </source>
</evidence>
<feature type="signal peptide" evidence="3">
    <location>
        <begin position="1"/>
        <end position="21"/>
    </location>
</feature>
<evidence type="ECO:0000313" key="5">
    <source>
        <dbReference type="EMBL" id="UTO56499.1"/>
    </source>
</evidence>
<keyword evidence="1" id="KW-0040">ANK repeat</keyword>